<reference evidence="14" key="1">
    <citation type="journal article" date="2002" name="Nature">
        <title>The genome sequence and structure of rice chromosome 1.</title>
        <authorList>
            <person name="Sasaki T."/>
            <person name="Matsumoto T."/>
            <person name="Yamamoto K."/>
            <person name="Sakata K."/>
            <person name="Baba T."/>
            <person name="Katayose Y."/>
            <person name="Wu J."/>
            <person name="Niimura Y."/>
            <person name="Cheng Z."/>
            <person name="Nagamura Y."/>
            <person name="Antonio B.A."/>
            <person name="Kanamori H."/>
            <person name="Hosokawa S."/>
            <person name="Masukawa M."/>
            <person name="Arikawa K."/>
            <person name="Chiden Y."/>
            <person name="Hayashi M."/>
            <person name="Okamoto M."/>
            <person name="Ando T."/>
            <person name="Aoki H."/>
            <person name="Arita K."/>
            <person name="Hamada M."/>
            <person name="Harada C."/>
            <person name="Hijishita S."/>
            <person name="Honda M."/>
            <person name="Ichikawa Y."/>
            <person name="Idonuma A."/>
            <person name="Iijima M."/>
            <person name="Ikeda M."/>
            <person name="Ikeno M."/>
            <person name="Itoh S."/>
            <person name="Itoh T."/>
            <person name="Itoh Y."/>
            <person name="Itoh Y."/>
            <person name="Iwabuchi A."/>
            <person name="Kamiya K."/>
            <person name="Karasawa W."/>
            <person name="Katagiri S."/>
            <person name="Kikuta A."/>
            <person name="Kobayashi N."/>
            <person name="Kono I."/>
            <person name="Machita K."/>
            <person name="Maehara T."/>
            <person name="Mizuno H."/>
            <person name="Mizubayashi T."/>
            <person name="Mukai Y."/>
            <person name="Nagasaki H."/>
            <person name="Nakashima M."/>
            <person name="Nakama Y."/>
            <person name="Nakamichi Y."/>
            <person name="Nakamura M."/>
            <person name="Namiki N."/>
            <person name="Negishi M."/>
            <person name="Ohta I."/>
            <person name="Ono N."/>
            <person name="Saji S."/>
            <person name="Sakai K."/>
            <person name="Shibata M."/>
            <person name="Shimokawa T."/>
            <person name="Shomura A."/>
            <person name="Song J."/>
            <person name="Takazaki Y."/>
            <person name="Terasawa K."/>
            <person name="Tsuji K."/>
            <person name="Waki K."/>
            <person name="Yamagata H."/>
            <person name="Yamane H."/>
            <person name="Yoshiki S."/>
            <person name="Yoshihara R."/>
            <person name="Yukawa K."/>
            <person name="Zhong H."/>
            <person name="Iwama H."/>
            <person name="Endo T."/>
            <person name="Ito H."/>
            <person name="Hahn J.H."/>
            <person name="Kim H.I."/>
            <person name="Eun M.Y."/>
            <person name="Yano M."/>
            <person name="Jiang J."/>
            <person name="Gojobori T."/>
        </authorList>
    </citation>
    <scope>NUCLEOTIDE SEQUENCE [LARGE SCALE GENOMIC DNA]</scope>
</reference>
<organism evidence="14">
    <name type="scientific">Oryza sativa subsp. japonica</name>
    <name type="common">Rice</name>
    <dbReference type="NCBI Taxonomy" id="39947"/>
    <lineage>
        <taxon>Eukaryota</taxon>
        <taxon>Viridiplantae</taxon>
        <taxon>Streptophyta</taxon>
        <taxon>Embryophyta</taxon>
        <taxon>Tracheophyta</taxon>
        <taxon>Spermatophyta</taxon>
        <taxon>Magnoliopsida</taxon>
        <taxon>Liliopsida</taxon>
        <taxon>Poales</taxon>
        <taxon>Poaceae</taxon>
        <taxon>BOP clade</taxon>
        <taxon>Oryzoideae</taxon>
        <taxon>Oryzeae</taxon>
        <taxon>Oryzinae</taxon>
        <taxon>Oryza</taxon>
        <taxon>Oryza sativa</taxon>
    </lineage>
</organism>
<dbReference type="AlphaFoldDB" id="Q8RYJ5"/>
<dbReference type="GO" id="GO:0005783">
    <property type="term" value="C:endoplasmic reticulum"/>
    <property type="evidence" value="ECO:0007669"/>
    <property type="project" value="UniProtKB-SubCell"/>
</dbReference>
<comment type="subcellular location">
    <subcellularLocation>
        <location evidence="4">Cytoplasm</location>
    </subcellularLocation>
    <subcellularLocation>
        <location evidence="3">Endoplasmic reticulum</location>
    </subcellularLocation>
    <subcellularLocation>
        <location evidence="2">Membrane</location>
        <topology evidence="2">Multi-pass membrane protein</topology>
    </subcellularLocation>
    <subcellularLocation>
        <location evidence="1">Nucleus</location>
    </subcellularLocation>
</comment>
<keyword evidence="11 13" id="KW-0472">Membrane</keyword>
<evidence type="ECO:0000256" key="11">
    <source>
        <dbReference type="ARBA" id="ARBA00023136"/>
    </source>
</evidence>
<dbReference type="PANTHER" id="PTHR36023">
    <property type="entry name" value="ARGOS-LIKE PROTEIN"/>
    <property type="match status" value="1"/>
</dbReference>
<dbReference type="Proteomes" id="UP000817658">
    <property type="component" value="Chromosome 1"/>
</dbReference>
<evidence type="ECO:0000256" key="7">
    <source>
        <dbReference type="ARBA" id="ARBA00022490"/>
    </source>
</evidence>
<dbReference type="GO" id="GO:0005634">
    <property type="term" value="C:nucleus"/>
    <property type="evidence" value="ECO:0007669"/>
    <property type="project" value="UniProtKB-SubCell"/>
</dbReference>
<protein>
    <submittedName>
        <fullName evidence="14">Uncharacterized protein</fullName>
    </submittedName>
</protein>
<keyword evidence="6" id="KW-0217">Developmental protein</keyword>
<dbReference type="InterPro" id="IPR037468">
    <property type="entry name" value="ARGOS/ARL/OSR1"/>
</dbReference>
<keyword evidence="12" id="KW-0539">Nucleus</keyword>
<evidence type="ECO:0000256" key="8">
    <source>
        <dbReference type="ARBA" id="ARBA00022692"/>
    </source>
</evidence>
<evidence type="ECO:0000256" key="1">
    <source>
        <dbReference type="ARBA" id="ARBA00004123"/>
    </source>
</evidence>
<evidence type="ECO:0000256" key="10">
    <source>
        <dbReference type="ARBA" id="ARBA00022989"/>
    </source>
</evidence>
<dbReference type="PANTHER" id="PTHR36023:SF3">
    <property type="entry name" value="ARGOS-LIKE PROTEIN"/>
    <property type="match status" value="1"/>
</dbReference>
<evidence type="ECO:0000256" key="3">
    <source>
        <dbReference type="ARBA" id="ARBA00004240"/>
    </source>
</evidence>
<evidence type="ECO:0000256" key="5">
    <source>
        <dbReference type="ARBA" id="ARBA00006891"/>
    </source>
</evidence>
<evidence type="ECO:0000256" key="4">
    <source>
        <dbReference type="ARBA" id="ARBA00004496"/>
    </source>
</evidence>
<comment type="similarity">
    <text evidence="5">Belongs to the plant organ size related (OSR) protein family.</text>
</comment>
<gene>
    <name evidence="14" type="primary">B1139B11.23</name>
</gene>
<sequence length="103" mass="11220">MKTTLAVVEGTRAHIVNLANSRASRLNERLIDPAIESRSIAGATPAPFEMETAMVLLLLALVAFLLCYPLVLPPLPPSPPALFIWIPVFMLLLLFALALFPVQ</sequence>
<accession>Q8RYJ5</accession>
<feature type="transmembrane region" description="Helical" evidence="13">
    <location>
        <begin position="83"/>
        <end position="102"/>
    </location>
</feature>
<dbReference type="GO" id="GO:0009725">
    <property type="term" value="P:response to hormone"/>
    <property type="evidence" value="ECO:0007669"/>
    <property type="project" value="UniProtKB-ARBA"/>
</dbReference>
<evidence type="ECO:0000256" key="13">
    <source>
        <dbReference type="SAM" id="Phobius"/>
    </source>
</evidence>
<keyword evidence="7" id="KW-0963">Cytoplasm</keyword>
<evidence type="ECO:0000256" key="9">
    <source>
        <dbReference type="ARBA" id="ARBA00022824"/>
    </source>
</evidence>
<feature type="transmembrane region" description="Helical" evidence="13">
    <location>
        <begin position="53"/>
        <end position="71"/>
    </location>
</feature>
<dbReference type="EMBL" id="AP004368">
    <property type="protein sequence ID" value="BAB90786.1"/>
    <property type="molecule type" value="Genomic_DNA"/>
</dbReference>
<evidence type="ECO:0000256" key="12">
    <source>
        <dbReference type="ARBA" id="ARBA00023242"/>
    </source>
</evidence>
<keyword evidence="8 13" id="KW-0812">Transmembrane</keyword>
<dbReference type="GO" id="GO:0046622">
    <property type="term" value="P:positive regulation of organ growth"/>
    <property type="evidence" value="ECO:0007669"/>
    <property type="project" value="InterPro"/>
</dbReference>
<keyword evidence="10 13" id="KW-1133">Transmembrane helix</keyword>
<keyword evidence="9" id="KW-0256">Endoplasmic reticulum</keyword>
<evidence type="ECO:0000256" key="6">
    <source>
        <dbReference type="ARBA" id="ARBA00022473"/>
    </source>
</evidence>
<evidence type="ECO:0000313" key="14">
    <source>
        <dbReference type="EMBL" id="BAB90786.1"/>
    </source>
</evidence>
<dbReference type="GO" id="GO:0016020">
    <property type="term" value="C:membrane"/>
    <property type="evidence" value="ECO:0007669"/>
    <property type="project" value="UniProtKB-SubCell"/>
</dbReference>
<proteinExistence type="inferred from homology"/>
<evidence type="ECO:0000256" key="2">
    <source>
        <dbReference type="ARBA" id="ARBA00004141"/>
    </source>
</evidence>
<name>Q8RYJ5_ORYSJ</name>